<dbReference type="GO" id="GO:1901135">
    <property type="term" value="P:carbohydrate derivative metabolic process"/>
    <property type="evidence" value="ECO:0007669"/>
    <property type="project" value="InterPro"/>
</dbReference>
<gene>
    <name evidence="3" type="ORF">JL106_11215</name>
</gene>
<dbReference type="PANTHER" id="PTHR43443">
    <property type="entry name" value="3-HEXULOSE-6-PHOSPHATE ISOMERASE"/>
    <property type="match status" value="1"/>
</dbReference>
<dbReference type="Gene3D" id="3.40.50.10490">
    <property type="entry name" value="Glucose-6-phosphate isomerase like protein, domain 1"/>
    <property type="match status" value="1"/>
</dbReference>
<dbReference type="AlphaFoldDB" id="A0A938YC14"/>
<evidence type="ECO:0000259" key="2">
    <source>
        <dbReference type="PROSITE" id="PS51464"/>
    </source>
</evidence>
<dbReference type="RefSeq" id="WP_205260815.1">
    <property type="nucleotide sequence ID" value="NZ_JAERWK010000014.1"/>
</dbReference>
<comment type="similarity">
    <text evidence="1">Belongs to the SIS family. PHI subfamily.</text>
</comment>
<dbReference type="InterPro" id="IPR001347">
    <property type="entry name" value="SIS_dom"/>
</dbReference>
<proteinExistence type="inferred from homology"/>
<comment type="caution">
    <text evidence="3">The sequence shown here is derived from an EMBL/GenBank/DDBJ whole genome shotgun (WGS) entry which is preliminary data.</text>
</comment>
<protein>
    <submittedName>
        <fullName evidence="3">SIS domain-containing protein</fullName>
    </submittedName>
</protein>
<dbReference type="Pfam" id="PF01380">
    <property type="entry name" value="SIS"/>
    <property type="match status" value="1"/>
</dbReference>
<dbReference type="Proteomes" id="UP000663792">
    <property type="component" value="Unassembled WGS sequence"/>
</dbReference>
<reference evidence="3" key="1">
    <citation type="submission" date="2021-01" db="EMBL/GenBank/DDBJ databases">
        <title>YIM 132084 draft genome.</title>
        <authorList>
            <person name="An D."/>
        </authorList>
    </citation>
    <scope>NUCLEOTIDE SEQUENCE</scope>
    <source>
        <strain evidence="3">YIM 132084</strain>
    </source>
</reference>
<dbReference type="EMBL" id="JAERWK010000014">
    <property type="protein sequence ID" value="MBM9467852.1"/>
    <property type="molecule type" value="Genomic_DNA"/>
</dbReference>
<evidence type="ECO:0000313" key="4">
    <source>
        <dbReference type="Proteomes" id="UP000663792"/>
    </source>
</evidence>
<evidence type="ECO:0000256" key="1">
    <source>
        <dbReference type="ARBA" id="ARBA00009235"/>
    </source>
</evidence>
<name>A0A938YC14_9ACTN</name>
<dbReference type="InterPro" id="IPR017552">
    <property type="entry name" value="PHI/rmpB"/>
</dbReference>
<dbReference type="SUPFAM" id="SSF53697">
    <property type="entry name" value="SIS domain"/>
    <property type="match status" value="1"/>
</dbReference>
<feature type="domain" description="SIS" evidence="2">
    <location>
        <begin position="35"/>
        <end position="171"/>
    </location>
</feature>
<evidence type="ECO:0000313" key="3">
    <source>
        <dbReference type="EMBL" id="MBM9467852.1"/>
    </source>
</evidence>
<dbReference type="PROSITE" id="PS51464">
    <property type="entry name" value="SIS"/>
    <property type="match status" value="1"/>
</dbReference>
<dbReference type="GO" id="GO:0016853">
    <property type="term" value="F:isomerase activity"/>
    <property type="evidence" value="ECO:0007669"/>
    <property type="project" value="InterPro"/>
</dbReference>
<dbReference type="PANTHER" id="PTHR43443:SF1">
    <property type="entry name" value="3-HEXULOSE-6-PHOSPHATE ISOMERASE"/>
    <property type="match status" value="1"/>
</dbReference>
<dbReference type="GO" id="GO:0097367">
    <property type="term" value="F:carbohydrate derivative binding"/>
    <property type="evidence" value="ECO:0007669"/>
    <property type="project" value="InterPro"/>
</dbReference>
<sequence length="184" mass="19177">MTGVVGADLSGFVTETVTELHRLADAVDYAALARLEDAVVQAPRVFLTGAGRSGLMARAVAMRLMHIGLRAYAAGEIATPAIERGDLLLAFTGRGSRSIGLQVDTARAVGASVALLTTAADTDLSRQADIVVTVPARTLVTTVQHAGSLFEQGCLVVGDALCRAVQQRLAVATAELDRRHANLT</sequence>
<dbReference type="InterPro" id="IPR046348">
    <property type="entry name" value="SIS_dom_sf"/>
</dbReference>
<keyword evidence="4" id="KW-1185">Reference proteome</keyword>
<organism evidence="3 4">
    <name type="scientific">Nakamurella leprariae</name>
    <dbReference type="NCBI Taxonomy" id="2803911"/>
    <lineage>
        <taxon>Bacteria</taxon>
        <taxon>Bacillati</taxon>
        <taxon>Actinomycetota</taxon>
        <taxon>Actinomycetes</taxon>
        <taxon>Nakamurellales</taxon>
        <taxon>Nakamurellaceae</taxon>
        <taxon>Nakamurella</taxon>
    </lineage>
</organism>
<accession>A0A938YC14</accession>
<dbReference type="NCBIfam" id="TIGR03127">
    <property type="entry name" value="RuMP_HxlB"/>
    <property type="match status" value="1"/>
</dbReference>